<sequence>MTDTPPPSYHLLHELDVHFDQLVATIERASALYESEQPPTWRFHHAASNPAWLREALLDMWHQQGQDGRETRNYIAVIAASDELLEACHQINHAKARISDLIARIKHSHPNALSDAKARLPKRHPHIDEILRKSGFARLHLKQCWRQLPIAPAPVSRVRLAWYSSGRSIKRVSVQEAEQKLLQLDSDAPHIRIQLRKLASIPSREILAQVQTQAPLMRANLFFVEPLADGHTRRALNIAMPLIVPANEGRLPHLKAPAETPPTTRTRAKRRDEKLEDDVYLPSLRIFRYR</sequence>
<gene>
    <name evidence="2" type="ORF">ELY33_15635</name>
</gene>
<dbReference type="Gene3D" id="3.50.14.10">
    <property type="entry name" value="Replication terminator Tus, domain 1 superfamily/Replication terminator Tus"/>
    <property type="match status" value="1"/>
</dbReference>
<comment type="caution">
    <text evidence="2">The sequence shown here is derived from an EMBL/GenBank/DDBJ whole genome shotgun (WGS) entry which is preliminary data.</text>
</comment>
<dbReference type="GO" id="GO:0006274">
    <property type="term" value="P:DNA replication termination"/>
    <property type="evidence" value="ECO:0007669"/>
    <property type="project" value="InterPro"/>
</dbReference>
<accession>A0A433KFS5</accession>
<dbReference type="RefSeq" id="WP_126948830.1">
    <property type="nucleotide sequence ID" value="NZ_RZHG01000028.1"/>
</dbReference>
<feature type="compositionally biased region" description="Low complexity" evidence="1">
    <location>
        <begin position="255"/>
        <end position="265"/>
    </location>
</feature>
<dbReference type="InterPro" id="IPR036381">
    <property type="entry name" value="Tus_dom1"/>
</dbReference>
<evidence type="ECO:0000313" key="2">
    <source>
        <dbReference type="EMBL" id="RUR27329.1"/>
    </source>
</evidence>
<reference evidence="2 3" key="1">
    <citation type="submission" date="2018-12" db="EMBL/GenBank/DDBJ databases">
        <title>three novel Halomonas strain isolated from plants.</title>
        <authorList>
            <person name="Sun C."/>
        </authorList>
    </citation>
    <scope>NUCLEOTIDE SEQUENCE [LARGE SCALE GENOMIC DNA]</scope>
    <source>
        <strain evidence="2 3">DSM 19434</strain>
    </source>
</reference>
<dbReference type="EMBL" id="RZHG01000028">
    <property type="protein sequence ID" value="RUR27329.1"/>
    <property type="molecule type" value="Genomic_DNA"/>
</dbReference>
<dbReference type="GO" id="GO:0005737">
    <property type="term" value="C:cytoplasm"/>
    <property type="evidence" value="ECO:0007669"/>
    <property type="project" value="InterPro"/>
</dbReference>
<keyword evidence="3" id="KW-1185">Reference proteome</keyword>
<organism evidence="2 3">
    <name type="scientific">Vreelandella andesensis</name>
    <dbReference type="NCBI Taxonomy" id="447567"/>
    <lineage>
        <taxon>Bacteria</taxon>
        <taxon>Pseudomonadati</taxon>
        <taxon>Pseudomonadota</taxon>
        <taxon>Gammaproteobacteria</taxon>
        <taxon>Oceanospirillales</taxon>
        <taxon>Halomonadaceae</taxon>
        <taxon>Vreelandella</taxon>
    </lineage>
</organism>
<proteinExistence type="predicted"/>
<dbReference type="OrthoDB" id="6354133at2"/>
<protein>
    <submittedName>
        <fullName evidence="2">DNA replication terminus site-binding protein</fullName>
    </submittedName>
</protein>
<dbReference type="Proteomes" id="UP000287336">
    <property type="component" value="Unassembled WGS sequence"/>
</dbReference>
<evidence type="ECO:0000313" key="3">
    <source>
        <dbReference type="Proteomes" id="UP000287336"/>
    </source>
</evidence>
<evidence type="ECO:0000256" key="1">
    <source>
        <dbReference type="SAM" id="MobiDB-lite"/>
    </source>
</evidence>
<dbReference type="AlphaFoldDB" id="A0A433KFS5"/>
<feature type="region of interest" description="Disordered" evidence="1">
    <location>
        <begin position="252"/>
        <end position="274"/>
    </location>
</feature>
<dbReference type="GO" id="GO:0003677">
    <property type="term" value="F:DNA binding"/>
    <property type="evidence" value="ECO:0007669"/>
    <property type="project" value="InterPro"/>
</dbReference>
<name>A0A433KFS5_9GAMM</name>